<evidence type="ECO:0000313" key="2">
    <source>
        <dbReference type="WBParaSite" id="nRc.2.0.1.t08634-RA"/>
    </source>
</evidence>
<reference evidence="2" key="1">
    <citation type="submission" date="2022-11" db="UniProtKB">
        <authorList>
            <consortium name="WormBaseParasite"/>
        </authorList>
    </citation>
    <scope>IDENTIFICATION</scope>
</reference>
<protein>
    <submittedName>
        <fullName evidence="2">Uncharacterized protein</fullName>
    </submittedName>
</protein>
<name>A0A915I5G8_ROMCU</name>
<dbReference type="WBParaSite" id="nRc.2.0.1.t08634-RA">
    <property type="protein sequence ID" value="nRc.2.0.1.t08634-RA"/>
    <property type="gene ID" value="nRc.2.0.1.g08634"/>
</dbReference>
<organism evidence="1 2">
    <name type="scientific">Romanomermis culicivorax</name>
    <name type="common">Nematode worm</name>
    <dbReference type="NCBI Taxonomy" id="13658"/>
    <lineage>
        <taxon>Eukaryota</taxon>
        <taxon>Metazoa</taxon>
        <taxon>Ecdysozoa</taxon>
        <taxon>Nematoda</taxon>
        <taxon>Enoplea</taxon>
        <taxon>Dorylaimia</taxon>
        <taxon>Mermithida</taxon>
        <taxon>Mermithoidea</taxon>
        <taxon>Mermithidae</taxon>
        <taxon>Romanomermis</taxon>
    </lineage>
</organism>
<keyword evidence="1" id="KW-1185">Reference proteome</keyword>
<proteinExistence type="predicted"/>
<accession>A0A915I5G8</accession>
<dbReference type="AlphaFoldDB" id="A0A915I5G8"/>
<dbReference type="Proteomes" id="UP000887565">
    <property type="component" value="Unplaced"/>
</dbReference>
<evidence type="ECO:0000313" key="1">
    <source>
        <dbReference type="Proteomes" id="UP000887565"/>
    </source>
</evidence>
<sequence>MQNVKFKIARKICVDKITHTGRQSKTGAKLLFRLTAAAHLKTRRVSGRRCQTNYMQDRLASDDSPCLFSHLLNGVIRIGNQG</sequence>